<evidence type="ECO:0000313" key="2">
    <source>
        <dbReference type="EMBL" id="MBC5580410.1"/>
    </source>
</evidence>
<accession>A0A923ICH8</accession>
<feature type="domain" description="Flavodoxin" evidence="1">
    <location>
        <begin position="5"/>
        <end position="144"/>
    </location>
</feature>
<dbReference type="InterPro" id="IPR052200">
    <property type="entry name" value="Protoporphyrinogen_IX_DH"/>
</dbReference>
<keyword evidence="3" id="KW-1185">Reference proteome</keyword>
<dbReference type="GO" id="GO:0009055">
    <property type="term" value="F:electron transfer activity"/>
    <property type="evidence" value="ECO:0007669"/>
    <property type="project" value="InterPro"/>
</dbReference>
<dbReference type="InterPro" id="IPR029039">
    <property type="entry name" value="Flavoprotein-like_sf"/>
</dbReference>
<name>A0A923ICH8_9FIRM</name>
<comment type="caution">
    <text evidence="2">The sequence shown here is derived from an EMBL/GenBank/DDBJ whole genome shotgun (WGS) entry which is preliminary data.</text>
</comment>
<gene>
    <name evidence="2" type="ORF">H8S23_02715</name>
</gene>
<dbReference type="InterPro" id="IPR026816">
    <property type="entry name" value="Flavodoxin_dom"/>
</dbReference>
<proteinExistence type="predicted"/>
<dbReference type="Pfam" id="PF12724">
    <property type="entry name" value="Flavodoxin_5"/>
    <property type="match status" value="1"/>
</dbReference>
<dbReference type="GO" id="GO:0070819">
    <property type="term" value="F:menaquinone-dependent protoporphyrinogen oxidase activity"/>
    <property type="evidence" value="ECO:0007669"/>
    <property type="project" value="TreeGrafter"/>
</dbReference>
<protein>
    <submittedName>
        <fullName evidence="2">Flavodoxin</fullName>
    </submittedName>
</protein>
<dbReference type="EMBL" id="JACONZ010000001">
    <property type="protein sequence ID" value="MBC5580410.1"/>
    <property type="molecule type" value="Genomic_DNA"/>
</dbReference>
<dbReference type="PANTHER" id="PTHR38030">
    <property type="entry name" value="PROTOPORPHYRINOGEN IX DEHYDROGENASE [MENAQUINONE]"/>
    <property type="match status" value="1"/>
</dbReference>
<dbReference type="PROSITE" id="PS00201">
    <property type="entry name" value="FLAVODOXIN"/>
    <property type="match status" value="1"/>
</dbReference>
<evidence type="ECO:0000259" key="1">
    <source>
        <dbReference type="Pfam" id="PF12724"/>
    </source>
</evidence>
<evidence type="ECO:0000313" key="3">
    <source>
        <dbReference type="Proteomes" id="UP000659630"/>
    </source>
</evidence>
<reference evidence="2" key="1">
    <citation type="submission" date="2020-08" db="EMBL/GenBank/DDBJ databases">
        <title>Genome public.</title>
        <authorList>
            <person name="Liu C."/>
            <person name="Sun Q."/>
        </authorList>
    </citation>
    <scope>NUCLEOTIDE SEQUENCE</scope>
    <source>
        <strain evidence="2">BX8</strain>
    </source>
</reference>
<dbReference type="GO" id="GO:0006783">
    <property type="term" value="P:heme biosynthetic process"/>
    <property type="evidence" value="ECO:0007669"/>
    <property type="project" value="TreeGrafter"/>
</dbReference>
<dbReference type="Proteomes" id="UP000659630">
    <property type="component" value="Unassembled WGS sequence"/>
</dbReference>
<dbReference type="PANTHER" id="PTHR38030:SF2">
    <property type="entry name" value="PROTOPORPHYRINOGEN IX DEHYDROGENASE [QUINONE]"/>
    <property type="match status" value="1"/>
</dbReference>
<dbReference type="RefSeq" id="WP_186886764.1">
    <property type="nucleotide sequence ID" value="NZ_JACONZ010000001.1"/>
</dbReference>
<dbReference type="SUPFAM" id="SSF52218">
    <property type="entry name" value="Flavoproteins"/>
    <property type="match status" value="1"/>
</dbReference>
<dbReference type="AlphaFoldDB" id="A0A923ICH8"/>
<sequence>MKHILVVYASHYGATRRYAACIAKALHARLAEARDAAPLLAGADVVVWGGGLYAGGVNGAKLLAKNAEKLRGKRLIFFTCGLADPEEPADLPALQQTAQRALPAALRENAAVFHLRGAMDYAALSPLHRLMMGMMKRMIERKGDAQTGEDRQFLDTYGKKVDFVDLSAAGPLAALLRAAAGDAAGEIR</sequence>
<dbReference type="Gene3D" id="3.40.50.360">
    <property type="match status" value="1"/>
</dbReference>
<dbReference type="InterPro" id="IPR001226">
    <property type="entry name" value="Flavodoxin_CS"/>
</dbReference>
<dbReference type="GO" id="GO:0010181">
    <property type="term" value="F:FMN binding"/>
    <property type="evidence" value="ECO:0007669"/>
    <property type="project" value="InterPro"/>
</dbReference>
<organism evidence="2 3">
    <name type="scientific">Anaerofilum hominis</name>
    <dbReference type="NCBI Taxonomy" id="2763016"/>
    <lineage>
        <taxon>Bacteria</taxon>
        <taxon>Bacillati</taxon>
        <taxon>Bacillota</taxon>
        <taxon>Clostridia</taxon>
        <taxon>Eubacteriales</taxon>
        <taxon>Oscillospiraceae</taxon>
        <taxon>Anaerofilum</taxon>
    </lineage>
</organism>